<evidence type="ECO:0000256" key="1">
    <source>
        <dbReference type="SAM" id="Coils"/>
    </source>
</evidence>
<sequence>MNILKKTLDIKLDRVETNLKSDIKELDNKINTIDNNLNNKIDNKFNELDNKSIL</sequence>
<dbReference type="EMBL" id="CP114723">
    <property type="protein sequence ID" value="WAZ72426.1"/>
    <property type="molecule type" value="Genomic_DNA"/>
</dbReference>
<accession>A0AAX3JPH6</accession>
<dbReference type="Proteomes" id="UP001164513">
    <property type="component" value="Plasmid pZSt-lp66"/>
</dbReference>
<organism evidence="2 3">
    <name type="scientific">Borrelia miyamotoi</name>
    <dbReference type="NCBI Taxonomy" id="47466"/>
    <lineage>
        <taxon>Bacteria</taxon>
        <taxon>Pseudomonadati</taxon>
        <taxon>Spirochaetota</taxon>
        <taxon>Spirochaetia</taxon>
        <taxon>Spirochaetales</taxon>
        <taxon>Borreliaceae</taxon>
        <taxon>Borrelia</taxon>
    </lineage>
</organism>
<dbReference type="RefSeq" id="WP_172966325.1">
    <property type="nucleotide sequence ID" value="NZ_CP044628.1"/>
</dbReference>
<dbReference type="SUPFAM" id="SSF111479">
    <property type="entry name" value="Fzo-like conserved region"/>
    <property type="match status" value="1"/>
</dbReference>
<keyword evidence="2" id="KW-0614">Plasmid</keyword>
<geneLocation type="plasmid" evidence="2 3">
    <name>pZSt-lp66</name>
</geneLocation>
<gene>
    <name evidence="2" type="ORF">O5404_05225</name>
</gene>
<evidence type="ECO:0000313" key="2">
    <source>
        <dbReference type="EMBL" id="WAZ72426.1"/>
    </source>
</evidence>
<evidence type="ECO:0008006" key="4">
    <source>
        <dbReference type="Google" id="ProtNLM"/>
    </source>
</evidence>
<protein>
    <recommendedName>
        <fullName evidence="4">DUF1640 domain-containing protein</fullName>
    </recommendedName>
</protein>
<name>A0AAX3JPH6_9SPIR</name>
<reference evidence="2" key="1">
    <citation type="submission" date="2022-12" db="EMBL/GenBank/DDBJ databases">
        <title>B. miyamotoi WGS.</title>
        <authorList>
            <person name="Gabriele M."/>
            <person name="Kuleshov K.V."/>
            <person name="Hepner S."/>
            <person name="Hoornstra D."/>
            <person name="Hovius J.W."/>
            <person name="Platonov A.E."/>
            <person name="Fingerle V."/>
            <person name="Strube C."/>
        </authorList>
    </citation>
    <scope>NUCLEOTIDE SEQUENCE</scope>
    <source>
        <strain evidence="2">ZStruIII14-9</strain>
        <plasmid evidence="2">pZSt-lp66</plasmid>
    </source>
</reference>
<keyword evidence="1" id="KW-0175">Coiled coil</keyword>
<dbReference type="AlphaFoldDB" id="A0AAX3JPH6"/>
<proteinExistence type="predicted"/>
<feature type="coiled-coil region" evidence="1">
    <location>
        <begin position="16"/>
        <end position="43"/>
    </location>
</feature>
<evidence type="ECO:0000313" key="3">
    <source>
        <dbReference type="Proteomes" id="UP001164513"/>
    </source>
</evidence>